<keyword evidence="7" id="KW-0645">Protease</keyword>
<dbReference type="GO" id="GO:0006465">
    <property type="term" value="P:signal peptide processing"/>
    <property type="evidence" value="ECO:0007669"/>
    <property type="project" value="InterPro"/>
</dbReference>
<dbReference type="GO" id="GO:0005886">
    <property type="term" value="C:plasma membrane"/>
    <property type="evidence" value="ECO:0007669"/>
    <property type="project" value="UniProtKB-SubCell"/>
</dbReference>
<dbReference type="HOGENOM" id="CLU_028723_5_1_9"/>
<dbReference type="GO" id="GO:0009003">
    <property type="term" value="F:signal peptidase activity"/>
    <property type="evidence" value="ECO:0007669"/>
    <property type="project" value="UniProtKB-EC"/>
</dbReference>
<dbReference type="RefSeq" id="WP_026366547.1">
    <property type="nucleotide sequence ID" value="NZ_CP009933.1"/>
</dbReference>
<keyword evidence="5 7" id="KW-0378">Hydrolase</keyword>
<evidence type="ECO:0000313" key="10">
    <source>
        <dbReference type="Proteomes" id="UP000033115"/>
    </source>
</evidence>
<evidence type="ECO:0000256" key="2">
    <source>
        <dbReference type="ARBA" id="ARBA00004401"/>
    </source>
</evidence>
<dbReference type="InterPro" id="IPR036286">
    <property type="entry name" value="LexA/Signal_pep-like_sf"/>
</dbReference>
<keyword evidence="7" id="KW-1133">Transmembrane helix</keyword>
<protein>
    <recommendedName>
        <fullName evidence="4 7">Signal peptidase I</fullName>
        <ecNumber evidence="4 7">3.4.21.89</ecNumber>
    </recommendedName>
</protein>
<dbReference type="InterPro" id="IPR000223">
    <property type="entry name" value="Pept_S26A_signal_pept_1"/>
</dbReference>
<dbReference type="EC" id="3.4.21.89" evidence="4 7"/>
<evidence type="ECO:0000256" key="5">
    <source>
        <dbReference type="ARBA" id="ARBA00022801"/>
    </source>
</evidence>
<comment type="subcellular location">
    <subcellularLocation>
        <location evidence="2">Cell membrane</location>
        <topology evidence="2">Single-pass type II membrane protein</topology>
    </subcellularLocation>
    <subcellularLocation>
        <location evidence="7">Membrane</location>
        <topology evidence="7">Single-pass type II membrane protein</topology>
    </subcellularLocation>
</comment>
<feature type="transmembrane region" description="Helical" evidence="7">
    <location>
        <begin position="20"/>
        <end position="39"/>
    </location>
</feature>
<sequence>MDKEGKLNKSNFMKEAKDLVFVIVTALIMALLIHSYVFARVDVDGPSMQSTLHNKDVLFIEKVSTEMKKVKRGDIVVFDSKDANGSNYIKRVIGIENDKIELKDGKVYLNDQELNEPYLDPQAITQPLTSQTKFTVPKGCIFVLGDNRTNSTDSRILGPINLNDVKGHAIVRIFPFNKLKNFF</sequence>
<dbReference type="CDD" id="cd06530">
    <property type="entry name" value="S26_SPase_I"/>
    <property type="match status" value="1"/>
</dbReference>
<dbReference type="PRINTS" id="PR00727">
    <property type="entry name" value="LEADERPTASE"/>
</dbReference>
<keyword evidence="7" id="KW-0812">Transmembrane</keyword>
<dbReference type="EMBL" id="CP009933">
    <property type="protein sequence ID" value="AKA72371.1"/>
    <property type="molecule type" value="Genomic_DNA"/>
</dbReference>
<dbReference type="NCBIfam" id="TIGR02227">
    <property type="entry name" value="sigpep_I_bact"/>
    <property type="match status" value="1"/>
</dbReference>
<dbReference type="KEGG" id="csq:CSCA_5246"/>
<proteinExistence type="inferred from homology"/>
<accession>A0A0E3GSN3</accession>
<keyword evidence="10" id="KW-1185">Reference proteome</keyword>
<evidence type="ECO:0000256" key="4">
    <source>
        <dbReference type="ARBA" id="ARBA00013208"/>
    </source>
</evidence>
<dbReference type="SUPFAM" id="SSF51306">
    <property type="entry name" value="LexA/Signal peptidase"/>
    <property type="match status" value="1"/>
</dbReference>
<evidence type="ECO:0000313" key="9">
    <source>
        <dbReference type="EMBL" id="AKA72371.1"/>
    </source>
</evidence>
<dbReference type="GO" id="GO:0004252">
    <property type="term" value="F:serine-type endopeptidase activity"/>
    <property type="evidence" value="ECO:0007669"/>
    <property type="project" value="InterPro"/>
</dbReference>
<dbReference type="STRING" id="1548.CSCA_5246"/>
<comment type="catalytic activity">
    <reaction evidence="1 7">
        <text>Cleavage of hydrophobic, N-terminal signal or leader sequences from secreted and periplasmic proteins.</text>
        <dbReference type="EC" id="3.4.21.89"/>
    </reaction>
</comment>
<keyword evidence="7" id="KW-0472">Membrane</keyword>
<dbReference type="Gene3D" id="2.10.109.10">
    <property type="entry name" value="Umud Fragment, subunit A"/>
    <property type="match status" value="1"/>
</dbReference>
<feature type="active site" evidence="6">
    <location>
        <position position="90"/>
    </location>
</feature>
<gene>
    <name evidence="9" type="ORF">CSCA_5246</name>
</gene>
<evidence type="ECO:0000256" key="6">
    <source>
        <dbReference type="PIRSR" id="PIRSR600223-1"/>
    </source>
</evidence>
<dbReference type="AlphaFoldDB" id="A0A0E3GSN3"/>
<name>A0A0E3GSN3_CLOSL</name>
<dbReference type="PANTHER" id="PTHR43390">
    <property type="entry name" value="SIGNAL PEPTIDASE I"/>
    <property type="match status" value="1"/>
</dbReference>
<dbReference type="InterPro" id="IPR019533">
    <property type="entry name" value="Peptidase_S26"/>
</dbReference>
<feature type="active site" evidence="6">
    <location>
        <position position="47"/>
    </location>
</feature>
<dbReference type="PANTHER" id="PTHR43390:SF1">
    <property type="entry name" value="CHLOROPLAST PROCESSING PEPTIDASE"/>
    <property type="match status" value="1"/>
</dbReference>
<evidence type="ECO:0000259" key="8">
    <source>
        <dbReference type="Pfam" id="PF10502"/>
    </source>
</evidence>
<feature type="domain" description="Peptidase S26" evidence="8">
    <location>
        <begin position="18"/>
        <end position="173"/>
    </location>
</feature>
<reference evidence="9 10" key="1">
    <citation type="journal article" date="2015" name="J. Biotechnol.">
        <title>Complete genome sequence of a malodorant-producing acetogen, Clostridium scatologenes ATCC 25775(T).</title>
        <authorList>
            <person name="Zhu Z."/>
            <person name="Guo T."/>
            <person name="Zheng H."/>
            <person name="Song T."/>
            <person name="Ouyang P."/>
            <person name="Xie J."/>
        </authorList>
    </citation>
    <scope>NUCLEOTIDE SEQUENCE [LARGE SCALE GENOMIC DNA]</scope>
    <source>
        <strain evidence="9 10">ATCC 25775</strain>
    </source>
</reference>
<dbReference type="InterPro" id="IPR019758">
    <property type="entry name" value="Pept_S26A_signal_pept_1_CS"/>
</dbReference>
<organism evidence="9 10">
    <name type="scientific">Clostridium scatologenes</name>
    <dbReference type="NCBI Taxonomy" id="1548"/>
    <lineage>
        <taxon>Bacteria</taxon>
        <taxon>Bacillati</taxon>
        <taxon>Bacillota</taxon>
        <taxon>Clostridia</taxon>
        <taxon>Eubacteriales</taxon>
        <taxon>Clostridiaceae</taxon>
        <taxon>Clostridium</taxon>
    </lineage>
</organism>
<dbReference type="PROSITE" id="PS00761">
    <property type="entry name" value="SPASE_I_3"/>
    <property type="match status" value="1"/>
</dbReference>
<evidence type="ECO:0000256" key="1">
    <source>
        <dbReference type="ARBA" id="ARBA00000677"/>
    </source>
</evidence>
<comment type="similarity">
    <text evidence="3 7">Belongs to the peptidase S26 family.</text>
</comment>
<evidence type="ECO:0000256" key="3">
    <source>
        <dbReference type="ARBA" id="ARBA00009370"/>
    </source>
</evidence>
<dbReference type="Pfam" id="PF10502">
    <property type="entry name" value="Peptidase_S26"/>
    <property type="match status" value="1"/>
</dbReference>
<dbReference type="Proteomes" id="UP000033115">
    <property type="component" value="Chromosome"/>
</dbReference>
<evidence type="ECO:0000256" key="7">
    <source>
        <dbReference type="RuleBase" id="RU362042"/>
    </source>
</evidence>